<dbReference type="RefSeq" id="XP_003048345.1">
    <property type="nucleotide sequence ID" value="XM_003048299.1"/>
</dbReference>
<dbReference type="HOGENOM" id="CLU_940372_0_0_1"/>
<organism evidence="2 3">
    <name type="scientific">Fusarium vanettenii (strain ATCC MYA-4622 / CBS 123669 / FGSC 9596 / NRRL 45880 / 77-13-4)</name>
    <name type="common">Fusarium solani subsp. pisi</name>
    <dbReference type="NCBI Taxonomy" id="660122"/>
    <lineage>
        <taxon>Eukaryota</taxon>
        <taxon>Fungi</taxon>
        <taxon>Dikarya</taxon>
        <taxon>Ascomycota</taxon>
        <taxon>Pezizomycotina</taxon>
        <taxon>Sordariomycetes</taxon>
        <taxon>Hypocreomycetidae</taxon>
        <taxon>Hypocreales</taxon>
        <taxon>Nectriaceae</taxon>
        <taxon>Fusarium</taxon>
        <taxon>Fusarium solani species complex</taxon>
        <taxon>Fusarium vanettenii</taxon>
    </lineage>
</organism>
<gene>
    <name evidence="2" type="ORF">NECHADRAFT_84078</name>
</gene>
<dbReference type="KEGG" id="nhe:NECHADRAFT_84078"/>
<feature type="region of interest" description="Disordered" evidence="1">
    <location>
        <begin position="1"/>
        <end position="34"/>
    </location>
</feature>
<evidence type="ECO:0000313" key="3">
    <source>
        <dbReference type="Proteomes" id="UP000005206"/>
    </source>
</evidence>
<dbReference type="STRING" id="660122.C7YZM3"/>
<keyword evidence="3" id="KW-1185">Reference proteome</keyword>
<dbReference type="AlphaFoldDB" id="C7YZM3"/>
<dbReference type="eggNOG" id="ENOG502TC9C">
    <property type="taxonomic scope" value="Eukaryota"/>
</dbReference>
<dbReference type="InParanoid" id="C7YZM3"/>
<accession>C7YZM3</accession>
<feature type="compositionally biased region" description="Polar residues" evidence="1">
    <location>
        <begin position="25"/>
        <end position="34"/>
    </location>
</feature>
<evidence type="ECO:0008006" key="4">
    <source>
        <dbReference type="Google" id="ProtNLM"/>
    </source>
</evidence>
<dbReference type="PANTHER" id="PTHR38166:SF1">
    <property type="entry name" value="C2H2-TYPE DOMAIN-CONTAINING PROTEIN"/>
    <property type="match status" value="1"/>
</dbReference>
<dbReference type="OrthoDB" id="610608at2759"/>
<proteinExistence type="predicted"/>
<dbReference type="PANTHER" id="PTHR38166">
    <property type="entry name" value="C2H2-TYPE DOMAIN-CONTAINING PROTEIN-RELATED"/>
    <property type="match status" value="1"/>
</dbReference>
<feature type="region of interest" description="Disordered" evidence="1">
    <location>
        <begin position="270"/>
        <end position="296"/>
    </location>
</feature>
<evidence type="ECO:0000256" key="1">
    <source>
        <dbReference type="SAM" id="MobiDB-lite"/>
    </source>
</evidence>
<protein>
    <recommendedName>
        <fullName evidence="4">C2H2-type domain-containing protein</fullName>
    </recommendedName>
</protein>
<dbReference type="GeneID" id="9667422"/>
<reference evidence="2 3" key="1">
    <citation type="journal article" date="2009" name="PLoS Genet.">
        <title>The genome of Nectria haematococca: contribution of supernumerary chromosomes to gene expansion.</title>
        <authorList>
            <person name="Coleman J.J."/>
            <person name="Rounsley S.D."/>
            <person name="Rodriguez-Carres M."/>
            <person name="Kuo A."/>
            <person name="Wasmann C.C."/>
            <person name="Grimwood J."/>
            <person name="Schmutz J."/>
            <person name="Taga M."/>
            <person name="White G.J."/>
            <person name="Zhou S."/>
            <person name="Schwartz D.C."/>
            <person name="Freitag M."/>
            <person name="Ma L.J."/>
            <person name="Danchin E.G."/>
            <person name="Henrissat B."/>
            <person name="Coutinho P.M."/>
            <person name="Nelson D.R."/>
            <person name="Straney D."/>
            <person name="Napoli C.A."/>
            <person name="Barker B.M."/>
            <person name="Gribskov M."/>
            <person name="Rep M."/>
            <person name="Kroken S."/>
            <person name="Molnar I."/>
            <person name="Rensing C."/>
            <person name="Kennell J.C."/>
            <person name="Zamora J."/>
            <person name="Farman M.L."/>
            <person name="Selker E.U."/>
            <person name="Salamov A."/>
            <person name="Shapiro H."/>
            <person name="Pangilinan J."/>
            <person name="Lindquist E."/>
            <person name="Lamers C."/>
            <person name="Grigoriev I.V."/>
            <person name="Geiser D.M."/>
            <person name="Covert S.F."/>
            <person name="Temporini E."/>
            <person name="Vanetten H.D."/>
        </authorList>
    </citation>
    <scope>NUCLEOTIDE SEQUENCE [LARGE SCALE GENOMIC DNA]</scope>
    <source>
        <strain evidence="3">ATCC MYA-4622 / CBS 123669 / FGSC 9596 / NRRL 45880 / 77-13-4</strain>
    </source>
</reference>
<dbReference type="VEuPathDB" id="FungiDB:NECHADRAFT_84078"/>
<sequence>MSHPSDHSSLGASQPDFPLFPQPHPSSNIPHNATSVGLECTERGKQGPDPAESSQNAGNAFRYSCPFRARNKALFNPNDYSCARSSFRDMTLVKRHVINAHTAKDFTSQCNSCGRWFKKTDFTRHSKLGKCPDLSLPPDEYDKGITEAMASRLRDRRNGYKVLNWDDLCRLIFPNTQVEIPPDFEPIKESHEPPSQASQTPLYVDWHPVQDGLLEANAPSYDAEVNMHTTYETVGAQPSQSSANLSILEGNLDFSQSSFGLQQVWAVQDSSSGSGAGPAAAAGALAPPPHGSSFEL</sequence>
<dbReference type="EMBL" id="GG698904">
    <property type="protein sequence ID" value="EEU42632.1"/>
    <property type="molecule type" value="Genomic_DNA"/>
</dbReference>
<name>C7YZM3_FUSV7</name>
<evidence type="ECO:0000313" key="2">
    <source>
        <dbReference type="EMBL" id="EEU42632.1"/>
    </source>
</evidence>
<dbReference type="Proteomes" id="UP000005206">
    <property type="component" value="Chromosome 8"/>
</dbReference>